<sequence length="238" mass="27099">MTPPTSTETALPTEPPKDFDGWWQAPGAWVEEPNERRNGWSGMMRLRIGDTLYYIKKQCNHLCRTLDHPFGWPTASRERVNIGRLQALGLSVPKPVFHGERKSAEGYEAVLVTEELAGFLALDTQTGLDSAARAALATETGRMLGIMHRAGWQHSCLYDKHIMVRWDNDRPLVALIDLEKLRKPLLPGKAARHDLEQLKRHQRVWSETEWQILLSAHENQAQAPDLPKNAARQVYLRV</sequence>
<evidence type="ECO:0000313" key="2">
    <source>
        <dbReference type="Proteomes" id="UP000886689"/>
    </source>
</evidence>
<dbReference type="Pfam" id="PF06293">
    <property type="entry name" value="Kdo"/>
    <property type="match status" value="1"/>
</dbReference>
<dbReference type="InterPro" id="IPR011009">
    <property type="entry name" value="Kinase-like_dom_sf"/>
</dbReference>
<evidence type="ECO:0000313" key="1">
    <source>
        <dbReference type="EMBL" id="MBK8524120.1"/>
    </source>
</evidence>
<dbReference type="InterPro" id="IPR027023">
    <property type="entry name" value="Put_LipoPS_kinase_InaA"/>
</dbReference>
<reference evidence="1" key="1">
    <citation type="submission" date="2020-10" db="EMBL/GenBank/DDBJ databases">
        <title>Connecting structure to function with the recovery of over 1000 high-quality activated sludge metagenome-assembled genomes encoding full-length rRNA genes using long-read sequencing.</title>
        <authorList>
            <person name="Singleton C.M."/>
            <person name="Petriglieri F."/>
            <person name="Kristensen J.M."/>
            <person name="Kirkegaard R.H."/>
            <person name="Michaelsen T.Y."/>
            <person name="Andersen M.H."/>
            <person name="Karst S.M."/>
            <person name="Dueholm M.S."/>
            <person name="Nielsen P.H."/>
            <person name="Albertsen M."/>
        </authorList>
    </citation>
    <scope>NUCLEOTIDE SEQUENCE</scope>
    <source>
        <strain evidence="1">Hirt_18-Q3-R61-65_BATAC.395</strain>
    </source>
</reference>
<dbReference type="Proteomes" id="UP000886689">
    <property type="component" value="Unassembled WGS sequence"/>
</dbReference>
<dbReference type="AlphaFoldDB" id="A0A9D7K0B6"/>
<name>A0A9D7K0B6_9PROT</name>
<accession>A0A9D7K0B6</accession>
<comment type="caution">
    <text evidence="1">The sequence shown here is derived from an EMBL/GenBank/DDBJ whole genome shotgun (WGS) entry which is preliminary data.</text>
</comment>
<protein>
    <submittedName>
        <fullName evidence="1">InaA protein</fullName>
    </submittedName>
</protein>
<proteinExistence type="predicted"/>
<dbReference type="SUPFAM" id="SSF56112">
    <property type="entry name" value="Protein kinase-like (PK-like)"/>
    <property type="match status" value="1"/>
</dbReference>
<organism evidence="1 2">
    <name type="scientific">Candidatus Proximibacter danicus</name>
    <dbReference type="NCBI Taxonomy" id="2954365"/>
    <lineage>
        <taxon>Bacteria</taxon>
        <taxon>Pseudomonadati</taxon>
        <taxon>Pseudomonadota</taxon>
        <taxon>Betaproteobacteria</taxon>
        <taxon>Candidatus Proximibacter</taxon>
    </lineage>
</organism>
<gene>
    <name evidence="1" type="ORF">IPL58_08320</name>
</gene>
<dbReference type="PIRSF" id="PIRSF026326">
    <property type="entry name" value="InaA"/>
    <property type="match status" value="1"/>
</dbReference>
<dbReference type="EMBL" id="JADJUC010000007">
    <property type="protein sequence ID" value="MBK8524120.1"/>
    <property type="molecule type" value="Genomic_DNA"/>
</dbReference>